<feature type="transmembrane region" description="Helical" evidence="1">
    <location>
        <begin position="44"/>
        <end position="64"/>
    </location>
</feature>
<dbReference type="Proteomes" id="UP000652427">
    <property type="component" value="Unassembled WGS sequence"/>
</dbReference>
<sequence length="201" mass="22543">MINGNEGEKQTAVWGGRLKLFGMASILCLALSMVFVLTQSPPDWQRGLIAVVNVILLLAAGWSMMRLMEVNRAATTASSRYLKRMMLVMVIYVAGVFFAEFLFDHYAVTGILAFVVALVPALGVLGFIGAIGRYLLEEQDEYIRMRETQKFLIATGFMMVIITVYGFFEQYDLVPHIPVYFAFVVWCAGLGVASLFQWRRG</sequence>
<keyword evidence="1" id="KW-1133">Transmembrane helix</keyword>
<gene>
    <name evidence="2" type="ORF">HUO14_00430</name>
</gene>
<proteinExistence type="predicted"/>
<keyword evidence="1" id="KW-0812">Transmembrane</keyword>
<feature type="transmembrane region" description="Helical" evidence="1">
    <location>
        <begin position="20"/>
        <end position="38"/>
    </location>
</feature>
<evidence type="ECO:0008006" key="4">
    <source>
        <dbReference type="Google" id="ProtNLM"/>
    </source>
</evidence>
<keyword evidence="1" id="KW-0472">Membrane</keyword>
<dbReference type="EMBL" id="JABWMH010000001">
    <property type="protein sequence ID" value="NVD26363.1"/>
    <property type="molecule type" value="Genomic_DNA"/>
</dbReference>
<feature type="transmembrane region" description="Helical" evidence="1">
    <location>
        <begin position="151"/>
        <end position="168"/>
    </location>
</feature>
<dbReference type="RefSeq" id="WP_176277937.1">
    <property type="nucleotide sequence ID" value="NZ_JABWMH010000001.1"/>
</dbReference>
<comment type="caution">
    <text evidence="2">The sequence shown here is derived from an EMBL/GenBank/DDBJ whole genome shotgun (WGS) entry which is preliminary data.</text>
</comment>
<feature type="transmembrane region" description="Helical" evidence="1">
    <location>
        <begin position="85"/>
        <end position="103"/>
    </location>
</feature>
<evidence type="ECO:0000313" key="2">
    <source>
        <dbReference type="EMBL" id="NVD26363.1"/>
    </source>
</evidence>
<organism evidence="2 3">
    <name type="scientific">Parasphingorhabdus flavimaris</name>
    <dbReference type="NCBI Taxonomy" id="266812"/>
    <lineage>
        <taxon>Bacteria</taxon>
        <taxon>Pseudomonadati</taxon>
        <taxon>Pseudomonadota</taxon>
        <taxon>Alphaproteobacteria</taxon>
        <taxon>Sphingomonadales</taxon>
        <taxon>Sphingomonadaceae</taxon>
        <taxon>Parasphingorhabdus</taxon>
    </lineage>
</organism>
<feature type="transmembrane region" description="Helical" evidence="1">
    <location>
        <begin position="109"/>
        <end position="131"/>
    </location>
</feature>
<accession>A0ABX2MY38</accession>
<protein>
    <recommendedName>
        <fullName evidence="4">DUF2178 domain-containing protein</fullName>
    </recommendedName>
</protein>
<evidence type="ECO:0000256" key="1">
    <source>
        <dbReference type="SAM" id="Phobius"/>
    </source>
</evidence>
<reference evidence="2 3" key="1">
    <citation type="submission" date="2020-06" db="EMBL/GenBank/DDBJ databases">
        <authorList>
            <person name="Kim S.-J."/>
            <person name="Park S.-J."/>
        </authorList>
    </citation>
    <scope>NUCLEOTIDE SEQUENCE [LARGE SCALE GENOMIC DNA]</scope>
    <source>
        <strain evidence="2 3">SW-151</strain>
    </source>
</reference>
<feature type="transmembrane region" description="Helical" evidence="1">
    <location>
        <begin position="180"/>
        <end position="198"/>
    </location>
</feature>
<name>A0ABX2MY38_9SPHN</name>
<keyword evidence="3" id="KW-1185">Reference proteome</keyword>
<evidence type="ECO:0000313" key="3">
    <source>
        <dbReference type="Proteomes" id="UP000652427"/>
    </source>
</evidence>